<dbReference type="SUPFAM" id="SSF51726">
    <property type="entry name" value="UROD/MetE-like"/>
    <property type="match status" value="1"/>
</dbReference>
<sequence>MSRRVDSDLLLVGSLPVDSTDEGFRRGAELFGDRVAALPDGESGPRGAWVGYDRTTLLEPHPDITVLAPTGSPTGRARHAYDTARLTVRDGVEQLRFDAWPRVAETLASYERFAALRAEGVIPSHLRFQVGLPFPSSVFTGAFKDAYARDWALVGPALEDLWARAIRELLAVIPPADLALQWDLAYEVIDIEGVVGWTEGDAWERFAGPWSRLAPQVPEEVLLGLHLCYGTFPEWPMFEARDMGLIVRMANHAVAHAGRPVDWVHLAGPRYLRSEDDRFFAPLADLDTPDSRIFLGIVLPIDGEDGLRRRQTTASRHLGDFGVAQYCGMGRQRGEDPAATLREHAAVVAAVRG</sequence>
<evidence type="ECO:0000313" key="1">
    <source>
        <dbReference type="EMBL" id="TDQ63218.1"/>
    </source>
</evidence>
<name>A0A4R6VIL7_9PSEU</name>
<comment type="caution">
    <text evidence="1">The sequence shown here is derived from an EMBL/GenBank/DDBJ whole genome shotgun (WGS) entry which is preliminary data.</text>
</comment>
<evidence type="ECO:0000313" key="2">
    <source>
        <dbReference type="Proteomes" id="UP000295705"/>
    </source>
</evidence>
<accession>A0A4R6VIL7</accession>
<proteinExistence type="predicted"/>
<dbReference type="OrthoDB" id="4504900at2"/>
<reference evidence="1 2" key="1">
    <citation type="submission" date="2019-03" db="EMBL/GenBank/DDBJ databases">
        <title>Genomic Encyclopedia of Type Strains, Phase IV (KMG-IV): sequencing the most valuable type-strain genomes for metagenomic binning, comparative biology and taxonomic classification.</title>
        <authorList>
            <person name="Goeker M."/>
        </authorList>
    </citation>
    <scope>NUCLEOTIDE SEQUENCE [LARGE SCALE GENOMIC DNA]</scope>
    <source>
        <strain evidence="1 2">DSM 45775</strain>
    </source>
</reference>
<gene>
    <name evidence="1" type="ORF">EV188_102875</name>
</gene>
<dbReference type="InterPro" id="IPR038071">
    <property type="entry name" value="UROD/MetE-like_sf"/>
</dbReference>
<protein>
    <recommendedName>
        <fullName evidence="3">5-methyltetrahydropteroyltriglutamate--homocysteine methyltransferase</fullName>
    </recommendedName>
</protein>
<evidence type="ECO:0008006" key="3">
    <source>
        <dbReference type="Google" id="ProtNLM"/>
    </source>
</evidence>
<dbReference type="EMBL" id="SNYO01000002">
    <property type="protein sequence ID" value="TDQ63218.1"/>
    <property type="molecule type" value="Genomic_DNA"/>
</dbReference>
<keyword evidence="2" id="KW-1185">Reference proteome</keyword>
<organism evidence="1 2">
    <name type="scientific">Actinomycetospora succinea</name>
    <dbReference type="NCBI Taxonomy" id="663603"/>
    <lineage>
        <taxon>Bacteria</taxon>
        <taxon>Bacillati</taxon>
        <taxon>Actinomycetota</taxon>
        <taxon>Actinomycetes</taxon>
        <taxon>Pseudonocardiales</taxon>
        <taxon>Pseudonocardiaceae</taxon>
        <taxon>Actinomycetospora</taxon>
    </lineage>
</organism>
<dbReference type="RefSeq" id="WP_133826172.1">
    <property type="nucleotide sequence ID" value="NZ_BAABHR010000038.1"/>
</dbReference>
<dbReference type="AlphaFoldDB" id="A0A4R6VIL7"/>
<dbReference type="Proteomes" id="UP000295705">
    <property type="component" value="Unassembled WGS sequence"/>
</dbReference>